<dbReference type="PROSITE" id="PS01350">
    <property type="entry name" value="ISPF"/>
    <property type="match status" value="1"/>
</dbReference>
<dbReference type="GO" id="GO:0008685">
    <property type="term" value="F:2-C-methyl-D-erythritol 2,4-cyclodiphosphate synthase activity"/>
    <property type="evidence" value="ECO:0007669"/>
    <property type="project" value="UniProtKB-UniRule"/>
</dbReference>
<feature type="domain" description="2-C-methyl-D-erythritol 2,4-cyclodiphosphate synthase" evidence="9">
    <location>
        <begin position="2"/>
        <end position="152"/>
    </location>
</feature>
<comment type="catalytic activity">
    <reaction evidence="1 7 8">
        <text>4-CDP-2-C-methyl-D-erythritol 2-phosphate = 2-C-methyl-D-erythritol 2,4-cyclic diphosphate + CMP</text>
        <dbReference type="Rhea" id="RHEA:23864"/>
        <dbReference type="ChEBI" id="CHEBI:57919"/>
        <dbReference type="ChEBI" id="CHEBI:58483"/>
        <dbReference type="ChEBI" id="CHEBI:60377"/>
        <dbReference type="EC" id="4.6.1.12"/>
    </reaction>
</comment>
<evidence type="ECO:0000256" key="5">
    <source>
        <dbReference type="ARBA" id="ARBA00023229"/>
    </source>
</evidence>
<feature type="binding site" evidence="7">
    <location>
        <begin position="57"/>
        <end position="59"/>
    </location>
    <ligand>
        <name>4-CDP-2-C-methyl-D-erythritol 2-phosphate</name>
        <dbReference type="ChEBI" id="CHEBI:57919"/>
    </ligand>
</feature>
<evidence type="ECO:0000256" key="8">
    <source>
        <dbReference type="RuleBase" id="RU004395"/>
    </source>
</evidence>
<dbReference type="STRING" id="381751.SAMN05444391_1116"/>
<comment type="pathway">
    <text evidence="2 7">Isoprenoid biosynthesis; isopentenyl diphosphate biosynthesis via DXP pathway; isopentenyl diphosphate from 1-deoxy-D-xylulose 5-phosphate: step 4/6.</text>
</comment>
<sequence length="156" mass="17077">MVRIGLGFDSHPFQEGRRLLLGGVDIPSPEGLKGHSDADPLLHAITDAILGAIGEKDIGELFPNTDPRWKDAPSQLFLEKALSLAREKGFRVVNLDCVIVADRPKISPYKDTIRENLSRLLGVKKENISIKGKTREGFCPDNGIACMCVVLLEDEG</sequence>
<feature type="site" description="Transition state stabilizer" evidence="7">
    <location>
        <position position="35"/>
    </location>
</feature>
<comment type="subunit">
    <text evidence="7">Homotrimer.</text>
</comment>
<name>A0A1M6SQ31_9AQUI</name>
<feature type="binding site" evidence="7">
    <location>
        <begin position="9"/>
        <end position="11"/>
    </location>
    <ligand>
        <name>4-CDP-2-C-methyl-D-erythritol 2-phosphate</name>
        <dbReference type="ChEBI" id="CHEBI:57919"/>
    </ligand>
</feature>
<evidence type="ECO:0000256" key="4">
    <source>
        <dbReference type="ARBA" id="ARBA00022723"/>
    </source>
</evidence>
<feature type="binding site" evidence="7">
    <location>
        <position position="43"/>
    </location>
    <ligand>
        <name>a divalent metal cation</name>
        <dbReference type="ChEBI" id="CHEBI:60240"/>
    </ligand>
</feature>
<dbReference type="SUPFAM" id="SSF69765">
    <property type="entry name" value="IpsF-like"/>
    <property type="match status" value="1"/>
</dbReference>
<keyword evidence="5 7" id="KW-0414">Isoprene biosynthesis</keyword>
<dbReference type="InterPro" id="IPR003526">
    <property type="entry name" value="MECDP_synthase"/>
</dbReference>
<dbReference type="GO" id="GO:0016114">
    <property type="term" value="P:terpenoid biosynthetic process"/>
    <property type="evidence" value="ECO:0007669"/>
    <property type="project" value="InterPro"/>
</dbReference>
<dbReference type="RefSeq" id="WP_079654223.1">
    <property type="nucleotide sequence ID" value="NZ_LT670846.1"/>
</dbReference>
<dbReference type="Proteomes" id="UP000189810">
    <property type="component" value="Chromosome I"/>
</dbReference>
<protein>
    <recommendedName>
        <fullName evidence="3 7">2-C-methyl-D-erythritol 2,4-cyclodiphosphate synthase</fullName>
        <shortName evidence="7">MECDP-synthase</shortName>
        <shortName evidence="7">MECPP-synthase</shortName>
        <shortName evidence="7">MECPS</shortName>
        <ecNumber evidence="3 7">4.6.1.12</ecNumber>
    </recommendedName>
</protein>
<dbReference type="PANTHER" id="PTHR43181:SF1">
    <property type="entry name" value="2-C-METHYL-D-ERYTHRITOL 2,4-CYCLODIPHOSPHATE SYNTHASE, CHLOROPLASTIC"/>
    <property type="match status" value="1"/>
</dbReference>
<feature type="binding site" evidence="7">
    <location>
        <position position="11"/>
    </location>
    <ligand>
        <name>a divalent metal cation</name>
        <dbReference type="ChEBI" id="CHEBI:60240"/>
    </ligand>
</feature>
<dbReference type="NCBIfam" id="TIGR00151">
    <property type="entry name" value="ispF"/>
    <property type="match status" value="1"/>
</dbReference>
<dbReference type="UniPathway" id="UPA00056">
    <property type="reaction ID" value="UER00095"/>
</dbReference>
<dbReference type="GO" id="GO:0019288">
    <property type="term" value="P:isopentenyl diphosphate biosynthetic process, methylerythritol 4-phosphate pathway"/>
    <property type="evidence" value="ECO:0007669"/>
    <property type="project" value="UniProtKB-UniRule"/>
</dbReference>
<feature type="binding site" evidence="7">
    <location>
        <position position="9"/>
    </location>
    <ligand>
        <name>a divalent metal cation</name>
        <dbReference type="ChEBI" id="CHEBI:60240"/>
    </ligand>
</feature>
<comment type="function">
    <text evidence="7">Involved in the biosynthesis of isopentenyl diphosphate (IPP) and dimethylallyl diphosphate (DMAPP), two major building blocks of isoprenoid compounds. Catalyzes the conversion of 4-diphosphocytidyl-2-C-methyl-D-erythritol 2-phosphate (CDP-ME2P) to 2-C-methyl-D-erythritol 2,4-cyclodiphosphate (ME-CPP) with a corresponding release of cytidine 5-monophosphate (CMP).</text>
</comment>
<dbReference type="PANTHER" id="PTHR43181">
    <property type="entry name" value="2-C-METHYL-D-ERYTHRITOL 2,4-CYCLODIPHOSPHATE SYNTHASE, CHLOROPLASTIC"/>
    <property type="match status" value="1"/>
</dbReference>
<keyword evidence="6 7" id="KW-0456">Lyase</keyword>
<evidence type="ECO:0000256" key="6">
    <source>
        <dbReference type="ARBA" id="ARBA00023239"/>
    </source>
</evidence>
<dbReference type="Pfam" id="PF02542">
    <property type="entry name" value="YgbB"/>
    <property type="match status" value="1"/>
</dbReference>
<gene>
    <name evidence="7" type="primary">ispF</name>
    <name evidence="10" type="ORF">SAMN05444391_1116</name>
</gene>
<dbReference type="Gene3D" id="3.30.1330.50">
    <property type="entry name" value="2-C-methyl-D-erythritol 2,4-cyclodiphosphate synthase"/>
    <property type="match status" value="1"/>
</dbReference>
<proteinExistence type="inferred from homology"/>
<dbReference type="AlphaFoldDB" id="A0A1M6SQ31"/>
<dbReference type="InterPro" id="IPR036571">
    <property type="entry name" value="MECDP_synthase_sf"/>
</dbReference>
<feature type="binding site" evidence="7">
    <location>
        <begin position="35"/>
        <end position="36"/>
    </location>
    <ligand>
        <name>4-CDP-2-C-methyl-D-erythritol 2-phosphate</name>
        <dbReference type="ChEBI" id="CHEBI:57919"/>
    </ligand>
</feature>
<dbReference type="EMBL" id="LT670846">
    <property type="protein sequence ID" value="SHK46740.1"/>
    <property type="molecule type" value="Genomic_DNA"/>
</dbReference>
<keyword evidence="4 7" id="KW-0479">Metal-binding</keyword>
<comment type="similarity">
    <text evidence="7 8">Belongs to the IspF family.</text>
</comment>
<feature type="site" description="Transition state stabilizer" evidence="7">
    <location>
        <position position="134"/>
    </location>
</feature>
<reference evidence="10 11" key="1">
    <citation type="submission" date="2016-11" db="EMBL/GenBank/DDBJ databases">
        <authorList>
            <person name="Jaros S."/>
            <person name="Januszkiewicz K."/>
            <person name="Wedrychowicz H."/>
        </authorList>
    </citation>
    <scope>NUCLEOTIDE SEQUENCE [LARGE SCALE GENOMIC DNA]</scope>
    <source>
        <strain evidence="10 11">DSM 19557</strain>
    </source>
</reference>
<evidence type="ECO:0000256" key="2">
    <source>
        <dbReference type="ARBA" id="ARBA00004709"/>
    </source>
</evidence>
<evidence type="ECO:0000256" key="1">
    <source>
        <dbReference type="ARBA" id="ARBA00000200"/>
    </source>
</evidence>
<accession>A0A1M6SQ31</accession>
<dbReference type="HAMAP" id="MF_00107">
    <property type="entry name" value="IspF"/>
    <property type="match status" value="1"/>
</dbReference>
<dbReference type="CDD" id="cd00554">
    <property type="entry name" value="MECDP_synthase"/>
    <property type="match status" value="1"/>
</dbReference>
<dbReference type="OrthoDB" id="9806837at2"/>
<organism evidence="10 11">
    <name type="scientific">Thermocrinis minervae</name>
    <dbReference type="NCBI Taxonomy" id="381751"/>
    <lineage>
        <taxon>Bacteria</taxon>
        <taxon>Pseudomonadati</taxon>
        <taxon>Aquificota</taxon>
        <taxon>Aquificia</taxon>
        <taxon>Aquificales</taxon>
        <taxon>Aquificaceae</taxon>
        <taxon>Thermocrinis</taxon>
    </lineage>
</organism>
<dbReference type="FunFam" id="3.30.1330.50:FF:000003">
    <property type="entry name" value="2-C-methyl-D-erythritol 2,4-cyclodiphosphate synthase"/>
    <property type="match status" value="1"/>
</dbReference>
<dbReference type="InterPro" id="IPR020555">
    <property type="entry name" value="MECDP_synthase_CS"/>
</dbReference>
<evidence type="ECO:0000313" key="11">
    <source>
        <dbReference type="Proteomes" id="UP000189810"/>
    </source>
</evidence>
<comment type="cofactor">
    <cofactor evidence="7">
        <name>a divalent metal cation</name>
        <dbReference type="ChEBI" id="CHEBI:60240"/>
    </cofactor>
    <text evidence="7">Binds 1 divalent metal cation per subunit.</text>
</comment>
<evidence type="ECO:0000256" key="7">
    <source>
        <dbReference type="HAMAP-Rule" id="MF_00107"/>
    </source>
</evidence>
<dbReference type="GO" id="GO:0046872">
    <property type="term" value="F:metal ion binding"/>
    <property type="evidence" value="ECO:0007669"/>
    <property type="project" value="UniProtKB-KW"/>
</dbReference>
<keyword evidence="11" id="KW-1185">Reference proteome</keyword>
<feature type="binding site" evidence="7">
    <location>
        <begin position="62"/>
        <end position="66"/>
    </location>
    <ligand>
        <name>4-CDP-2-C-methyl-D-erythritol 2-phosphate</name>
        <dbReference type="ChEBI" id="CHEBI:57919"/>
    </ligand>
</feature>
<evidence type="ECO:0000313" key="10">
    <source>
        <dbReference type="EMBL" id="SHK46740.1"/>
    </source>
</evidence>
<dbReference type="EC" id="4.6.1.12" evidence="3 7"/>
<evidence type="ECO:0000259" key="9">
    <source>
        <dbReference type="Pfam" id="PF02542"/>
    </source>
</evidence>
<comment type="caution">
    <text evidence="7">Lacks conserved residue(s) required for the propagation of feature annotation.</text>
</comment>
<evidence type="ECO:0000256" key="3">
    <source>
        <dbReference type="ARBA" id="ARBA00012579"/>
    </source>
</evidence>